<gene>
    <name evidence="6" type="ORF">FVR03_13890</name>
</gene>
<reference evidence="6 7" key="1">
    <citation type="submission" date="2019-08" db="EMBL/GenBank/DDBJ databases">
        <authorList>
            <person name="Shi S."/>
        </authorList>
    </citation>
    <scope>NUCLEOTIDE SEQUENCE [LARGE SCALE GENOMIC DNA]</scope>
    <source>
        <strain evidence="6 7">GY10130</strain>
    </source>
</reference>
<evidence type="ECO:0000256" key="2">
    <source>
        <dbReference type="SAM" id="MobiDB-lite"/>
    </source>
</evidence>
<keyword evidence="3" id="KW-0812">Transmembrane</keyword>
<comment type="caution">
    <text evidence="6">The sequence shown here is derived from an EMBL/GenBank/DDBJ whole genome shotgun (WGS) entry which is preliminary data.</text>
</comment>
<feature type="transmembrane region" description="Helical" evidence="3">
    <location>
        <begin position="242"/>
        <end position="263"/>
    </location>
</feature>
<dbReference type="InterPro" id="IPR025645">
    <property type="entry name" value="DUF4349"/>
</dbReference>
<proteinExistence type="predicted"/>
<feature type="region of interest" description="Disordered" evidence="2">
    <location>
        <begin position="28"/>
        <end position="51"/>
    </location>
</feature>
<keyword evidence="3" id="KW-1133">Transmembrane helix</keyword>
<feature type="signal peptide" evidence="4">
    <location>
        <begin position="1"/>
        <end position="22"/>
    </location>
</feature>
<feature type="domain" description="DUF4349" evidence="5">
    <location>
        <begin position="58"/>
        <end position="264"/>
    </location>
</feature>
<protein>
    <submittedName>
        <fullName evidence="6">DUF4349 domain-containing protein</fullName>
    </submittedName>
</protein>
<dbReference type="AlphaFoldDB" id="A0A5C8K211"/>
<sequence length="274" mass="30763">MKRTLFPLLLLVGLSFFSSCHISGTEEAMPDTTDALSNSPASEEGAAPEVKPAEPNVKIIKVANLRFQVKDLQASSDNFQQQLSAYNAFIFSSKNLNSEERNELNYTIKVAPSQLDGLVKALQKESIQLDNLHISSQDLTMEYVDVQARIKAKQAVEQRYLDLLKQANKIADVLAIEQELKKVQEETEAMQARLNLLQHQTTYSTLHLSMYQLLPVPVTEEPGFLTDALAALASGWQLCRGFILTLLYLWPVWLIGSAVYLLYRRYSSHKSTIA</sequence>
<keyword evidence="7" id="KW-1185">Reference proteome</keyword>
<feature type="chain" id="PRO_5022764875" evidence="4">
    <location>
        <begin position="23"/>
        <end position="274"/>
    </location>
</feature>
<keyword evidence="3" id="KW-0472">Membrane</keyword>
<dbReference type="Proteomes" id="UP000321926">
    <property type="component" value="Unassembled WGS sequence"/>
</dbReference>
<dbReference type="EMBL" id="VRTY01000051">
    <property type="protein sequence ID" value="TXK44268.1"/>
    <property type="molecule type" value="Genomic_DNA"/>
</dbReference>
<name>A0A5C8K211_9BACT</name>
<keyword evidence="1" id="KW-0175">Coiled coil</keyword>
<dbReference type="OrthoDB" id="5381491at2"/>
<evidence type="ECO:0000313" key="6">
    <source>
        <dbReference type="EMBL" id="TXK44268.1"/>
    </source>
</evidence>
<dbReference type="PROSITE" id="PS51257">
    <property type="entry name" value="PROKAR_LIPOPROTEIN"/>
    <property type="match status" value="1"/>
</dbReference>
<dbReference type="Pfam" id="PF14257">
    <property type="entry name" value="DUF4349"/>
    <property type="match status" value="1"/>
</dbReference>
<evidence type="ECO:0000259" key="5">
    <source>
        <dbReference type="Pfam" id="PF14257"/>
    </source>
</evidence>
<accession>A0A5C8K211</accession>
<organism evidence="6 7">
    <name type="scientific">Pontibacter qinzhouensis</name>
    <dbReference type="NCBI Taxonomy" id="2603253"/>
    <lineage>
        <taxon>Bacteria</taxon>
        <taxon>Pseudomonadati</taxon>
        <taxon>Bacteroidota</taxon>
        <taxon>Cytophagia</taxon>
        <taxon>Cytophagales</taxon>
        <taxon>Hymenobacteraceae</taxon>
        <taxon>Pontibacter</taxon>
    </lineage>
</organism>
<dbReference type="RefSeq" id="WP_147922361.1">
    <property type="nucleotide sequence ID" value="NZ_VRTY01000051.1"/>
</dbReference>
<feature type="coiled-coil region" evidence="1">
    <location>
        <begin position="173"/>
        <end position="200"/>
    </location>
</feature>
<evidence type="ECO:0000256" key="4">
    <source>
        <dbReference type="SAM" id="SignalP"/>
    </source>
</evidence>
<evidence type="ECO:0000256" key="3">
    <source>
        <dbReference type="SAM" id="Phobius"/>
    </source>
</evidence>
<evidence type="ECO:0000313" key="7">
    <source>
        <dbReference type="Proteomes" id="UP000321926"/>
    </source>
</evidence>
<keyword evidence="4" id="KW-0732">Signal</keyword>
<evidence type="ECO:0000256" key="1">
    <source>
        <dbReference type="SAM" id="Coils"/>
    </source>
</evidence>